<evidence type="ECO:0000313" key="6">
    <source>
        <dbReference type="Proteomes" id="UP000030111"/>
    </source>
</evidence>
<organism evidence="5 6">
    <name type="scientific">Flavobacterium subsaxonicum WB 4.1-42 = DSM 21790</name>
    <dbReference type="NCBI Taxonomy" id="1121898"/>
    <lineage>
        <taxon>Bacteria</taxon>
        <taxon>Pseudomonadati</taxon>
        <taxon>Bacteroidota</taxon>
        <taxon>Flavobacteriia</taxon>
        <taxon>Flavobacteriales</taxon>
        <taxon>Flavobacteriaceae</taxon>
        <taxon>Flavobacterium</taxon>
    </lineage>
</organism>
<dbReference type="SMART" id="SM00342">
    <property type="entry name" value="HTH_ARAC"/>
    <property type="match status" value="1"/>
</dbReference>
<proteinExistence type="predicted"/>
<dbReference type="EMBL" id="JRLY01000017">
    <property type="protein sequence ID" value="KGO91579.1"/>
    <property type="molecule type" value="Genomic_DNA"/>
</dbReference>
<keyword evidence="6" id="KW-1185">Reference proteome</keyword>
<dbReference type="Proteomes" id="UP000030111">
    <property type="component" value="Unassembled WGS sequence"/>
</dbReference>
<dbReference type="GO" id="GO:0003700">
    <property type="term" value="F:DNA-binding transcription factor activity"/>
    <property type="evidence" value="ECO:0007669"/>
    <property type="project" value="InterPro"/>
</dbReference>
<evidence type="ECO:0000256" key="3">
    <source>
        <dbReference type="ARBA" id="ARBA00023163"/>
    </source>
</evidence>
<dbReference type="InterPro" id="IPR003313">
    <property type="entry name" value="AraC-bd"/>
</dbReference>
<evidence type="ECO:0000259" key="4">
    <source>
        <dbReference type="PROSITE" id="PS01124"/>
    </source>
</evidence>
<comment type="caution">
    <text evidence="5">The sequence shown here is derived from an EMBL/GenBank/DDBJ whole genome shotgun (WGS) entry which is preliminary data.</text>
</comment>
<keyword evidence="1" id="KW-0805">Transcription regulation</keyword>
<keyword evidence="2" id="KW-0238">DNA-binding</keyword>
<evidence type="ECO:0000256" key="1">
    <source>
        <dbReference type="ARBA" id="ARBA00023015"/>
    </source>
</evidence>
<name>A0A0A2MH27_9FLAO</name>
<dbReference type="InterPro" id="IPR037923">
    <property type="entry name" value="HTH-like"/>
</dbReference>
<accession>A0A0A2MH27</accession>
<dbReference type="STRING" id="1121898.GCA_000422725_03810"/>
<dbReference type="PANTHER" id="PTHR43280">
    <property type="entry name" value="ARAC-FAMILY TRANSCRIPTIONAL REGULATOR"/>
    <property type="match status" value="1"/>
</dbReference>
<protein>
    <recommendedName>
        <fullName evidence="4">HTH araC/xylS-type domain-containing protein</fullName>
    </recommendedName>
</protein>
<dbReference type="SUPFAM" id="SSF51215">
    <property type="entry name" value="Regulatory protein AraC"/>
    <property type="match status" value="1"/>
</dbReference>
<evidence type="ECO:0000256" key="2">
    <source>
        <dbReference type="ARBA" id="ARBA00023125"/>
    </source>
</evidence>
<dbReference type="Pfam" id="PF02311">
    <property type="entry name" value="AraC_binding"/>
    <property type="match status" value="1"/>
</dbReference>
<dbReference type="SUPFAM" id="SSF46689">
    <property type="entry name" value="Homeodomain-like"/>
    <property type="match status" value="1"/>
</dbReference>
<dbReference type="PROSITE" id="PS01124">
    <property type="entry name" value="HTH_ARAC_FAMILY_2"/>
    <property type="match status" value="1"/>
</dbReference>
<feature type="domain" description="HTH araC/xylS-type" evidence="4">
    <location>
        <begin position="176"/>
        <end position="274"/>
    </location>
</feature>
<dbReference type="eggNOG" id="COG2207">
    <property type="taxonomic scope" value="Bacteria"/>
</dbReference>
<keyword evidence="3" id="KW-0804">Transcription</keyword>
<sequence>MNYLKQLLDAPVSLPQKEKPVIIEPLDYNNPYDFNKPHRHDYFEIVLVKSGSGSQVIDFSAYTMSAGQLYAIYPGQVHLMQRSSAQGLLIQFRKDIFRFIQPLQHYHLYFKEQAFTLKPDTFAHFYEVAERIMALIEVKEINTLSAHKIYSYLQILLLSLPELQTQSVTIHQDLVVRFLSLLPDNIRGRKKVSDYCALMGCSLDKLNDACKTSLGKTALKLIHEELLLEIRRMLLLNTLSLKEIAYELNFDSPANFNGFIKAQTGLTPSGLQASILEIYN</sequence>
<dbReference type="PANTHER" id="PTHR43280:SF32">
    <property type="entry name" value="TRANSCRIPTIONAL REGULATORY PROTEIN"/>
    <property type="match status" value="1"/>
</dbReference>
<evidence type="ECO:0000313" key="5">
    <source>
        <dbReference type="EMBL" id="KGO91579.1"/>
    </source>
</evidence>
<dbReference type="RefSeq" id="WP_026989892.1">
    <property type="nucleotide sequence ID" value="NZ_AUGP01000003.1"/>
</dbReference>
<reference evidence="5 6" key="1">
    <citation type="submission" date="2013-09" db="EMBL/GenBank/DDBJ databases">
        <authorList>
            <person name="Zeng Z."/>
            <person name="Chen C."/>
        </authorList>
    </citation>
    <scope>NUCLEOTIDE SEQUENCE [LARGE SCALE GENOMIC DNA]</scope>
    <source>
        <strain evidence="5 6">WB 4.1-42</strain>
    </source>
</reference>
<dbReference type="InterPro" id="IPR014710">
    <property type="entry name" value="RmlC-like_jellyroll"/>
</dbReference>
<dbReference type="AlphaFoldDB" id="A0A0A2MH27"/>
<dbReference type="GO" id="GO:0043565">
    <property type="term" value="F:sequence-specific DNA binding"/>
    <property type="evidence" value="ECO:0007669"/>
    <property type="project" value="InterPro"/>
</dbReference>
<dbReference type="Gene3D" id="1.10.10.60">
    <property type="entry name" value="Homeodomain-like"/>
    <property type="match status" value="1"/>
</dbReference>
<dbReference type="InterPro" id="IPR009057">
    <property type="entry name" value="Homeodomain-like_sf"/>
</dbReference>
<dbReference type="Gene3D" id="2.60.120.10">
    <property type="entry name" value="Jelly Rolls"/>
    <property type="match status" value="1"/>
</dbReference>
<dbReference type="InterPro" id="IPR018060">
    <property type="entry name" value="HTH_AraC"/>
</dbReference>
<dbReference type="OrthoDB" id="2585681at2"/>
<dbReference type="eggNOG" id="COG0662">
    <property type="taxonomic scope" value="Bacteria"/>
</dbReference>
<dbReference type="Pfam" id="PF12833">
    <property type="entry name" value="HTH_18"/>
    <property type="match status" value="1"/>
</dbReference>
<gene>
    <name evidence="5" type="ORF">Q766_17065</name>
</gene>